<keyword evidence="2" id="KW-1185">Reference proteome</keyword>
<dbReference type="EMBL" id="JAQQXR010000001">
    <property type="protein sequence ID" value="MDC8756784.1"/>
    <property type="molecule type" value="Genomic_DNA"/>
</dbReference>
<evidence type="ECO:0008006" key="3">
    <source>
        <dbReference type="Google" id="ProtNLM"/>
    </source>
</evidence>
<organism evidence="1 2">
    <name type="scientific">Janthinobacterium fluminis</name>
    <dbReference type="NCBI Taxonomy" id="2987524"/>
    <lineage>
        <taxon>Bacteria</taxon>
        <taxon>Pseudomonadati</taxon>
        <taxon>Pseudomonadota</taxon>
        <taxon>Betaproteobacteria</taxon>
        <taxon>Burkholderiales</taxon>
        <taxon>Oxalobacteraceae</taxon>
        <taxon>Janthinobacterium</taxon>
    </lineage>
</organism>
<accession>A0ABT5JVZ1</accession>
<name>A0ABT5JVZ1_9BURK</name>
<dbReference type="Proteomes" id="UP001221208">
    <property type="component" value="Unassembled WGS sequence"/>
</dbReference>
<evidence type="ECO:0000313" key="2">
    <source>
        <dbReference type="Proteomes" id="UP001221208"/>
    </source>
</evidence>
<dbReference type="RefSeq" id="WP_273669417.1">
    <property type="nucleotide sequence ID" value="NZ_JAQQXR010000001.1"/>
</dbReference>
<comment type="caution">
    <text evidence="1">The sequence shown here is derived from an EMBL/GenBank/DDBJ whole genome shotgun (WGS) entry which is preliminary data.</text>
</comment>
<gene>
    <name evidence="1" type="ORF">OIK44_04190</name>
</gene>
<evidence type="ECO:0000313" key="1">
    <source>
        <dbReference type="EMBL" id="MDC8756784.1"/>
    </source>
</evidence>
<sequence length="62" mass="6256">MHPFSLNAEQIQQVSGGVVLHTVHLIGNDGEGGGVPPVYLTGGGKHTTLAIGEEGGQPPVLS</sequence>
<reference evidence="1 2" key="1">
    <citation type="submission" date="2022-10" db="EMBL/GenBank/DDBJ databases">
        <title>Janthinobacterium sp. hw3 Genome sequencing.</title>
        <authorList>
            <person name="Park S."/>
        </authorList>
    </citation>
    <scope>NUCLEOTIDE SEQUENCE [LARGE SCALE GENOMIC DNA]</scope>
    <source>
        <strain evidence="2">hw3</strain>
    </source>
</reference>
<protein>
    <recommendedName>
        <fullName evidence="3">Bacteriocin-type signal sequence-containing protein</fullName>
    </recommendedName>
</protein>
<proteinExistence type="predicted"/>